<feature type="domain" description="SRA1/Sec31" evidence="15">
    <location>
        <begin position="1179"/>
        <end position="1314"/>
    </location>
</feature>
<keyword evidence="6" id="KW-0677">Repeat</keyword>
<feature type="repeat" description="WD" evidence="13">
    <location>
        <begin position="126"/>
        <end position="160"/>
    </location>
</feature>
<feature type="region of interest" description="Disordered" evidence="14">
    <location>
        <begin position="1091"/>
        <end position="1123"/>
    </location>
</feature>
<dbReference type="InterPro" id="IPR001680">
    <property type="entry name" value="WD40_rpt"/>
</dbReference>
<keyword evidence="8" id="KW-0931">ER-Golgi transport</keyword>
<dbReference type="SUPFAM" id="SSF50978">
    <property type="entry name" value="WD40 repeat-like"/>
    <property type="match status" value="1"/>
</dbReference>
<evidence type="ECO:0000256" key="9">
    <source>
        <dbReference type="ARBA" id="ARBA00022927"/>
    </source>
</evidence>
<evidence type="ECO:0000256" key="8">
    <source>
        <dbReference type="ARBA" id="ARBA00022892"/>
    </source>
</evidence>
<dbReference type="OrthoDB" id="542917at2759"/>
<dbReference type="PANTHER" id="PTHR13923">
    <property type="entry name" value="SEC31-RELATED PROTEIN"/>
    <property type="match status" value="1"/>
</dbReference>
<dbReference type="PROSITE" id="PS50082">
    <property type="entry name" value="WD_REPEATS_2"/>
    <property type="match status" value="2"/>
</dbReference>
<evidence type="ECO:0000256" key="2">
    <source>
        <dbReference type="ARBA" id="ARBA00004586"/>
    </source>
</evidence>
<dbReference type="PROSITE" id="PS00678">
    <property type="entry name" value="WD_REPEATS_1"/>
    <property type="match status" value="1"/>
</dbReference>
<feature type="compositionally biased region" description="Low complexity" evidence="14">
    <location>
        <begin position="971"/>
        <end position="1006"/>
    </location>
</feature>
<comment type="similarity">
    <text evidence="3">Belongs to the WD repeat SEC31 family.</text>
</comment>
<keyword evidence="5 13" id="KW-0853">WD repeat</keyword>
<evidence type="ECO:0000256" key="13">
    <source>
        <dbReference type="PROSITE-ProRule" id="PRU00221"/>
    </source>
</evidence>
<evidence type="ECO:0000256" key="3">
    <source>
        <dbReference type="ARBA" id="ARBA00009358"/>
    </source>
</evidence>
<dbReference type="SMART" id="SM00320">
    <property type="entry name" value="WD40"/>
    <property type="match status" value="5"/>
</dbReference>
<evidence type="ECO:0000259" key="15">
    <source>
        <dbReference type="Pfam" id="PF07304"/>
    </source>
</evidence>
<dbReference type="Proteomes" id="UP000239899">
    <property type="component" value="Unassembled WGS sequence"/>
</dbReference>
<evidence type="ECO:0000256" key="5">
    <source>
        <dbReference type="ARBA" id="ARBA00022574"/>
    </source>
</evidence>
<feature type="compositionally biased region" description="Low complexity" evidence="14">
    <location>
        <begin position="1013"/>
        <end position="1029"/>
    </location>
</feature>
<feature type="compositionally biased region" description="Pro residues" evidence="14">
    <location>
        <begin position="1180"/>
        <end position="1193"/>
    </location>
</feature>
<dbReference type="GO" id="GO:0070971">
    <property type="term" value="C:endoplasmic reticulum exit site"/>
    <property type="evidence" value="ECO:0007669"/>
    <property type="project" value="TreeGrafter"/>
</dbReference>
<reference evidence="16 17" key="1">
    <citation type="journal article" date="2018" name="Plant J.">
        <title>Genome sequences of Chlorella sorokiniana UTEX 1602 and Micractinium conductrix SAG 241.80: implications to maltose excretion by a green alga.</title>
        <authorList>
            <person name="Arriola M.B."/>
            <person name="Velmurugan N."/>
            <person name="Zhang Y."/>
            <person name="Plunkett M.H."/>
            <person name="Hondzo H."/>
            <person name="Barney B.M."/>
        </authorList>
    </citation>
    <scope>NUCLEOTIDE SEQUENCE [LARGE SCALE GENOMIC DNA]</scope>
    <source>
        <strain evidence="17">UTEX 1602</strain>
    </source>
</reference>
<dbReference type="GO" id="GO:0015031">
    <property type="term" value="P:protein transport"/>
    <property type="evidence" value="ECO:0007669"/>
    <property type="project" value="UniProtKB-KW"/>
</dbReference>
<keyword evidence="10" id="KW-0472">Membrane</keyword>
<keyword evidence="9" id="KW-0653">Protein transport</keyword>
<feature type="region of interest" description="Disordered" evidence="14">
    <location>
        <begin position="971"/>
        <end position="1058"/>
    </location>
</feature>
<dbReference type="GO" id="GO:0007029">
    <property type="term" value="P:endoplasmic reticulum organization"/>
    <property type="evidence" value="ECO:0007669"/>
    <property type="project" value="TreeGrafter"/>
</dbReference>
<name>A0A2P6TID5_CHLSO</name>
<evidence type="ECO:0000256" key="10">
    <source>
        <dbReference type="ARBA" id="ARBA00023136"/>
    </source>
</evidence>
<dbReference type="FunFam" id="1.20.940.10:FF:000003">
    <property type="entry name" value="Protein transport protein SEC31 homolog B"/>
    <property type="match status" value="1"/>
</dbReference>
<proteinExistence type="inferred from homology"/>
<accession>A0A2P6TID5</accession>
<dbReference type="GO" id="GO:0005198">
    <property type="term" value="F:structural molecule activity"/>
    <property type="evidence" value="ECO:0007669"/>
    <property type="project" value="TreeGrafter"/>
</dbReference>
<sequence>MLKTAERSATLSFCPSGPFLAAGSVSGAISLSFDSSSTLEIFRLDFASPDHDLKLAGGAVQAPERFARLCWGPPTPGSKDYPYGLIAGGLADGSVCVWNPARIIGQKAAPAPTSPAASRGQLLARLQKHAGAVKGLEFNSFSPNLLASGGGDGELCIWDVGNPLQPSLYPAMQGGAAGPKPEITHLAWNRKVQHILGTCTAAGTVVVWDLKKQRPVISFKDPSGRKRCSAIQWNPEVATQLMVASDDDMSPALQLWDLRNSVSPVREYHGHAKGVLGMSWCPQDASFLLSSAKDNRTICWDVNSGEVYCELPPGSNWNFDVQWAPGQLAGLFATATFEGHIGISSLGACTAAAGDVSDGFSIGQAAPTSAKTKAPAWLKRPCGASFGFGGKLVQFANSKRQLPTGEAVETGSVTVSQVLTEPELVQRSEAFEQAVAGSDRDALRSFCQARAEALGGSEESETWAFLATHFAADGRRYLLERLGFSDVLPAEPEPEATEAEPAAEGGAEAVDAAAAAVDAAAEQAQQLTLEQQAAAAAAAGQLLADDGADFFDKTSPQDGAAFFDNLASTPPRPSPLSPRPGQPPVPGSPKEPPIIDGPPGEGEEGLQKLLFVANYAGAVDAAIEANRHADAMIIASVVGGELWDKARKVGCDWLFWSVVAWRQCSPIASVVGGELWDKARKAYMVAHPRPFMRMLHSVLSGDWMAFVAARHPGAWRETLAAILTSAPYDQFEVLLSALAGRLAAAGMAHAATLCCICGGDVDAAVRQWGKAAVGKEGGAPSVDALEALMEKAVVLGLGVNKASASEALSDLIERYAQLLAANGRLKIALEYLQMIPGEPSTGVAVLKERLYRAAAGSDQVPPGMPQPAFPFTAEDVTSSPYEQQGVAAGGYGQQAASGYGQQAAGGYGQQAAGSAYGQQAAASYGQQAAPSTYQQQAAAGYGSQYGSQYAQPSPNGYSAASGGYIAAGGYSAAASPAQPQPTPQQAQQFQSYGGYGAAAAQQQQQQAPPPQAQPQAYQPSYGAMASPRAPAAPPQQPAVFQPAAAPPAATAPPPAVYQPSAASQAYTPAAAPQAYTPTAAAQGYGAAPPVGPPPTAVAPPPAAAAPPPVYQPQAAPAPAPTPTVYQQAPAVPSAVAPPAVYTRSGSLTGGTSGQLPSPTFVPQHVQHPSAAVVPGAPKSGPTPTPITAPPPPPPAPPANICINTADVSSVPPHLQPVVTSLTNLYRVCEAAAGAHPSKKREVEDSSKKLGALFWKMNKGEVSQSVAGKLLQLCQALDMGDFVTATHLQVSLTTSDWDECAAWLTALKRLIKARQTMG</sequence>
<keyword evidence="11" id="KW-0968">Cytoplasmic vesicle</keyword>
<evidence type="ECO:0000313" key="16">
    <source>
        <dbReference type="EMBL" id="PRW34058.1"/>
    </source>
</evidence>
<feature type="compositionally biased region" description="Pro residues" evidence="14">
    <location>
        <begin position="570"/>
        <end position="596"/>
    </location>
</feature>
<gene>
    <name evidence="16" type="ORF">C2E21_7233</name>
</gene>
<dbReference type="Pfam" id="PF07304">
    <property type="entry name" value="SRA1"/>
    <property type="match status" value="1"/>
</dbReference>
<dbReference type="InterPro" id="IPR019775">
    <property type="entry name" value="WD40_repeat_CS"/>
</dbReference>
<dbReference type="GO" id="GO:0005789">
    <property type="term" value="C:endoplasmic reticulum membrane"/>
    <property type="evidence" value="ECO:0007669"/>
    <property type="project" value="UniProtKB-SubCell"/>
</dbReference>
<feature type="compositionally biased region" description="Low complexity" evidence="14">
    <location>
        <begin position="1037"/>
        <end position="1048"/>
    </location>
</feature>
<evidence type="ECO:0000256" key="12">
    <source>
        <dbReference type="ARBA" id="ARBA00029433"/>
    </source>
</evidence>
<evidence type="ECO:0000256" key="4">
    <source>
        <dbReference type="ARBA" id="ARBA00022448"/>
    </source>
</evidence>
<dbReference type="Gene3D" id="1.20.940.10">
    <property type="entry name" value="Functional domain of the splicing factor Prp18"/>
    <property type="match status" value="1"/>
</dbReference>
<feature type="repeat" description="WD" evidence="13">
    <location>
        <begin position="268"/>
        <end position="310"/>
    </location>
</feature>
<dbReference type="InterPro" id="IPR040251">
    <property type="entry name" value="SEC31-like"/>
</dbReference>
<keyword evidence="7" id="KW-0256">Endoplasmic reticulum</keyword>
<feature type="region of interest" description="Disordered" evidence="14">
    <location>
        <begin position="561"/>
        <end position="600"/>
    </location>
</feature>
<dbReference type="InterPro" id="IPR036322">
    <property type="entry name" value="WD40_repeat_dom_sf"/>
</dbReference>
<keyword evidence="17" id="KW-1185">Reference proteome</keyword>
<dbReference type="Gene3D" id="1.25.40.1030">
    <property type="match status" value="2"/>
</dbReference>
<dbReference type="Pfam" id="PF00400">
    <property type="entry name" value="WD40"/>
    <property type="match status" value="2"/>
</dbReference>
<feature type="region of interest" description="Disordered" evidence="14">
    <location>
        <begin position="1170"/>
        <end position="1193"/>
    </location>
</feature>
<evidence type="ECO:0000256" key="7">
    <source>
        <dbReference type="ARBA" id="ARBA00022824"/>
    </source>
</evidence>
<evidence type="ECO:0000256" key="1">
    <source>
        <dbReference type="ARBA" id="ARBA00004156"/>
    </source>
</evidence>
<evidence type="ECO:0000256" key="6">
    <source>
        <dbReference type="ARBA" id="ARBA00022737"/>
    </source>
</evidence>
<organism evidence="16 17">
    <name type="scientific">Chlorella sorokiniana</name>
    <name type="common">Freshwater green alga</name>
    <dbReference type="NCBI Taxonomy" id="3076"/>
    <lineage>
        <taxon>Eukaryota</taxon>
        <taxon>Viridiplantae</taxon>
        <taxon>Chlorophyta</taxon>
        <taxon>core chlorophytes</taxon>
        <taxon>Trebouxiophyceae</taxon>
        <taxon>Chlorellales</taxon>
        <taxon>Chlorellaceae</taxon>
        <taxon>Chlorella clade</taxon>
        <taxon>Chlorella</taxon>
    </lineage>
</organism>
<dbReference type="GO" id="GO:0030127">
    <property type="term" value="C:COPII vesicle coat"/>
    <property type="evidence" value="ECO:0007669"/>
    <property type="project" value="TreeGrafter"/>
</dbReference>
<dbReference type="InterPro" id="IPR009917">
    <property type="entry name" value="SRA1/Sec31"/>
</dbReference>
<dbReference type="STRING" id="3076.A0A2P6TID5"/>
<dbReference type="PANTHER" id="PTHR13923:SF11">
    <property type="entry name" value="SECRETORY 31, ISOFORM D"/>
    <property type="match status" value="1"/>
</dbReference>
<dbReference type="InterPro" id="IPR015943">
    <property type="entry name" value="WD40/YVTN_repeat-like_dom_sf"/>
</dbReference>
<protein>
    <submittedName>
        <fullName evidence="16">Transport SEC31-like protein B isoform B</fullName>
    </submittedName>
</protein>
<comment type="subcellular location">
    <subcellularLocation>
        <location evidence="1">Cytoplasmic vesicle membrane</location>
    </subcellularLocation>
    <subcellularLocation>
        <location evidence="12">Endomembrane system</location>
        <topology evidence="12">Peripheral membrane protein</topology>
        <orientation evidence="12">Cytoplasmic side</orientation>
    </subcellularLocation>
    <subcellularLocation>
        <location evidence="2">Endoplasmic reticulum membrane</location>
    </subcellularLocation>
</comment>
<evidence type="ECO:0000256" key="14">
    <source>
        <dbReference type="SAM" id="MobiDB-lite"/>
    </source>
</evidence>
<feature type="compositionally biased region" description="Pro residues" evidence="14">
    <location>
        <begin position="1091"/>
        <end position="1121"/>
    </location>
</feature>
<dbReference type="GO" id="GO:0090110">
    <property type="term" value="P:COPII-coated vesicle cargo loading"/>
    <property type="evidence" value="ECO:0007669"/>
    <property type="project" value="TreeGrafter"/>
</dbReference>
<evidence type="ECO:0000256" key="11">
    <source>
        <dbReference type="ARBA" id="ARBA00023329"/>
    </source>
</evidence>
<evidence type="ECO:0000313" key="17">
    <source>
        <dbReference type="Proteomes" id="UP000239899"/>
    </source>
</evidence>
<keyword evidence="4" id="KW-0813">Transport</keyword>
<dbReference type="Gene3D" id="2.130.10.10">
    <property type="entry name" value="YVTN repeat-like/Quinoprotein amine dehydrogenase"/>
    <property type="match status" value="1"/>
</dbReference>
<dbReference type="EMBL" id="LHPG02000015">
    <property type="protein sequence ID" value="PRW34058.1"/>
    <property type="molecule type" value="Genomic_DNA"/>
</dbReference>
<comment type="caution">
    <text evidence="16">The sequence shown here is derived from an EMBL/GenBank/DDBJ whole genome shotgun (WGS) entry which is preliminary data.</text>
</comment>
<dbReference type="PROSITE" id="PS50294">
    <property type="entry name" value="WD_REPEATS_REGION"/>
    <property type="match status" value="1"/>
</dbReference>